<organism evidence="7 8">
    <name type="scientific">Mycolicibacterium monacense</name>
    <name type="common">Mycobacterium monacense</name>
    <dbReference type="NCBI Taxonomy" id="85693"/>
    <lineage>
        <taxon>Bacteria</taxon>
        <taxon>Bacillati</taxon>
        <taxon>Actinomycetota</taxon>
        <taxon>Actinomycetes</taxon>
        <taxon>Mycobacteriales</taxon>
        <taxon>Mycobacteriaceae</taxon>
        <taxon>Mycolicibacterium</taxon>
    </lineage>
</organism>
<dbReference type="PANTHER" id="PTHR43712:SF2">
    <property type="entry name" value="O-METHYLTRANSFERASE CICE"/>
    <property type="match status" value="1"/>
</dbReference>
<dbReference type="CDD" id="cd02440">
    <property type="entry name" value="AdoMet_MTases"/>
    <property type="match status" value="1"/>
</dbReference>
<gene>
    <name evidence="7" type="ORF">MMON_24960</name>
</gene>
<dbReference type="InterPro" id="IPR036388">
    <property type="entry name" value="WH-like_DNA-bd_sf"/>
</dbReference>
<dbReference type="GO" id="GO:0046983">
    <property type="term" value="F:protein dimerization activity"/>
    <property type="evidence" value="ECO:0007669"/>
    <property type="project" value="InterPro"/>
</dbReference>
<dbReference type="SUPFAM" id="SSF46785">
    <property type="entry name" value="Winged helix' DNA-binding domain"/>
    <property type="match status" value="1"/>
</dbReference>
<dbReference type="PANTHER" id="PTHR43712">
    <property type="entry name" value="PUTATIVE (AFU_ORTHOLOGUE AFUA_4G14580)-RELATED"/>
    <property type="match status" value="1"/>
</dbReference>
<proteinExistence type="predicted"/>
<evidence type="ECO:0000313" key="7">
    <source>
        <dbReference type="EMBL" id="BBZ61195.1"/>
    </source>
</evidence>
<dbReference type="EMBL" id="AP022617">
    <property type="protein sequence ID" value="BBZ61195.1"/>
    <property type="molecule type" value="Genomic_DNA"/>
</dbReference>
<dbReference type="Pfam" id="PF00891">
    <property type="entry name" value="Methyltransf_2"/>
    <property type="match status" value="1"/>
</dbReference>
<dbReference type="Gene3D" id="3.40.50.150">
    <property type="entry name" value="Vaccinia Virus protein VP39"/>
    <property type="match status" value="1"/>
</dbReference>
<name>A0AAD1MZZ5_MYCMB</name>
<evidence type="ECO:0000256" key="2">
    <source>
        <dbReference type="ARBA" id="ARBA00022679"/>
    </source>
</evidence>
<keyword evidence="2" id="KW-0808">Transferase</keyword>
<dbReference type="InterPro" id="IPR012967">
    <property type="entry name" value="COMT_dimerisation"/>
</dbReference>
<feature type="domain" description="O-methyltransferase dimerisation" evidence="6">
    <location>
        <begin position="27"/>
        <end position="102"/>
    </location>
</feature>
<dbReference type="SUPFAM" id="SSF53335">
    <property type="entry name" value="S-adenosyl-L-methionine-dependent methyltransferases"/>
    <property type="match status" value="1"/>
</dbReference>
<dbReference type="PROSITE" id="PS51683">
    <property type="entry name" value="SAM_OMT_II"/>
    <property type="match status" value="1"/>
</dbReference>
<accession>A0AAD1MZZ5</accession>
<dbReference type="GO" id="GO:0032259">
    <property type="term" value="P:methylation"/>
    <property type="evidence" value="ECO:0007669"/>
    <property type="project" value="UniProtKB-KW"/>
</dbReference>
<dbReference type="Gene3D" id="1.10.10.10">
    <property type="entry name" value="Winged helix-like DNA-binding domain superfamily/Winged helix DNA-binding domain"/>
    <property type="match status" value="1"/>
</dbReference>
<feature type="domain" description="O-methyltransferase C-terminal" evidence="5">
    <location>
        <begin position="126"/>
        <end position="333"/>
    </location>
</feature>
<keyword evidence="1" id="KW-0489">Methyltransferase</keyword>
<dbReference type="InterPro" id="IPR016461">
    <property type="entry name" value="COMT-like"/>
</dbReference>
<dbReference type="InterPro" id="IPR036390">
    <property type="entry name" value="WH_DNA-bd_sf"/>
</dbReference>
<evidence type="ECO:0000256" key="3">
    <source>
        <dbReference type="ARBA" id="ARBA00022691"/>
    </source>
</evidence>
<evidence type="ECO:0000259" key="5">
    <source>
        <dbReference type="Pfam" id="PF00891"/>
    </source>
</evidence>
<evidence type="ECO:0000256" key="1">
    <source>
        <dbReference type="ARBA" id="ARBA00022603"/>
    </source>
</evidence>
<feature type="active site" description="Proton acceptor" evidence="4">
    <location>
        <position position="262"/>
    </location>
</feature>
<reference evidence="7 8" key="1">
    <citation type="journal article" date="2019" name="Emerg. Microbes Infect.">
        <title>Comprehensive subspecies identification of 175 nontuberculous mycobacteria species based on 7547 genomic profiles.</title>
        <authorList>
            <person name="Matsumoto Y."/>
            <person name="Kinjo T."/>
            <person name="Motooka D."/>
            <person name="Nabeya D."/>
            <person name="Jung N."/>
            <person name="Uechi K."/>
            <person name="Horii T."/>
            <person name="Iida T."/>
            <person name="Fujita J."/>
            <person name="Nakamura S."/>
        </authorList>
    </citation>
    <scope>NUCLEOTIDE SEQUENCE [LARGE SCALE GENOMIC DNA]</scope>
    <source>
        <strain evidence="7 8">JCM 15658</strain>
    </source>
</reference>
<dbReference type="PIRSF" id="PIRSF005739">
    <property type="entry name" value="O-mtase"/>
    <property type="match status" value="1"/>
</dbReference>
<dbReference type="AlphaFoldDB" id="A0AAD1MZZ5"/>
<protein>
    <submittedName>
        <fullName evidence="7">Hydroxyneurosporene-O-methyltransferase</fullName>
    </submittedName>
</protein>
<dbReference type="InterPro" id="IPR029063">
    <property type="entry name" value="SAM-dependent_MTases_sf"/>
</dbReference>
<evidence type="ECO:0000259" key="6">
    <source>
        <dbReference type="Pfam" id="PF08100"/>
    </source>
</evidence>
<dbReference type="Pfam" id="PF08100">
    <property type="entry name" value="Dimerisation"/>
    <property type="match status" value="1"/>
</dbReference>
<evidence type="ECO:0000256" key="4">
    <source>
        <dbReference type="PIRSR" id="PIRSR005739-1"/>
    </source>
</evidence>
<keyword evidence="3" id="KW-0949">S-adenosyl-L-methionine</keyword>
<dbReference type="InterPro" id="IPR001077">
    <property type="entry name" value="COMT_C"/>
</dbReference>
<dbReference type="Gene3D" id="1.10.287.1350">
    <property type="match status" value="1"/>
</dbReference>
<sequence length="352" mass="37388">MVRAVDRVRAGLQRLHRTTAPGNIALLELATGAWTTAALYTAAKLGIADQLAAGPKHSNDVADRVGADHDGVHRLMRALASCGVLTQHADGSFTLTRVGDALRSDAEGSLRDMVLFIGHPIRWADWGNLEHSVRTGKTAFAELHGRPFFEYLETDPEFAAVFNNAMTASSGVTDEVALGAYDFSGFKLVVDVGGGHGSVLSTILRSAPQARGVLYDLPEVVADAGPTFEAAGVADRASATGGSFMDSVPDGGDLYVMKNIIHDWSDDDAATILRNIRTAMAPGGKLLLIEMVLPERANAFIGLLLDLEMLVAAGGRERTRGEYANLLSRTGFRLTHVTGTVTPLSILEAEPV</sequence>
<dbReference type="Proteomes" id="UP000466039">
    <property type="component" value="Chromosome"/>
</dbReference>
<keyword evidence="8" id="KW-1185">Reference proteome</keyword>
<evidence type="ECO:0000313" key="8">
    <source>
        <dbReference type="Proteomes" id="UP000466039"/>
    </source>
</evidence>
<dbReference type="GO" id="GO:0008171">
    <property type="term" value="F:O-methyltransferase activity"/>
    <property type="evidence" value="ECO:0007669"/>
    <property type="project" value="InterPro"/>
</dbReference>